<dbReference type="AlphaFoldDB" id="A0A384J5D5"/>
<dbReference type="Proteomes" id="UP000001798">
    <property type="component" value="Chromosome 1"/>
</dbReference>
<evidence type="ECO:0000313" key="1">
    <source>
        <dbReference type="EMBL" id="ATZ45781.1"/>
    </source>
</evidence>
<dbReference type="EMBL" id="CP009805">
    <property type="protein sequence ID" value="ATZ45781.1"/>
    <property type="molecule type" value="Genomic_DNA"/>
</dbReference>
<organism evidence="1 2">
    <name type="scientific">Botryotinia fuckeliana (strain B05.10)</name>
    <name type="common">Noble rot fungus</name>
    <name type="synonym">Botrytis cinerea</name>
    <dbReference type="NCBI Taxonomy" id="332648"/>
    <lineage>
        <taxon>Eukaryota</taxon>
        <taxon>Fungi</taxon>
        <taxon>Dikarya</taxon>
        <taxon>Ascomycota</taxon>
        <taxon>Pezizomycotina</taxon>
        <taxon>Leotiomycetes</taxon>
        <taxon>Helotiales</taxon>
        <taxon>Sclerotiniaceae</taxon>
        <taxon>Botrytis</taxon>
    </lineage>
</organism>
<sequence>MSILPQYDQILQSSGIHLCGTRTLTVSKGWHWHIGHSSPARSSIRISRKSSNILYRKHPRPSHRRLTLPDVLN</sequence>
<gene>
    <name evidence="1" type="ORF">BCIN_01g05030</name>
</gene>
<protein>
    <submittedName>
        <fullName evidence="1">Uncharacterized protein</fullName>
    </submittedName>
</protein>
<keyword evidence="2" id="KW-1185">Reference proteome</keyword>
<dbReference type="GeneID" id="36393817"/>
<reference evidence="1 2" key="1">
    <citation type="journal article" date="2011" name="PLoS Genet.">
        <title>Genomic analysis of the necrotrophic fungal pathogens Sclerotinia sclerotiorum and Botrytis cinerea.</title>
        <authorList>
            <person name="Amselem J."/>
            <person name="Cuomo C.A."/>
            <person name="van Kan J.A."/>
            <person name="Viaud M."/>
            <person name="Benito E.P."/>
            <person name="Couloux A."/>
            <person name="Coutinho P.M."/>
            <person name="de Vries R.P."/>
            <person name="Dyer P.S."/>
            <person name="Fillinger S."/>
            <person name="Fournier E."/>
            <person name="Gout L."/>
            <person name="Hahn M."/>
            <person name="Kohn L."/>
            <person name="Lapalu N."/>
            <person name="Plummer K.M."/>
            <person name="Pradier J.M."/>
            <person name="Quevillon E."/>
            <person name="Sharon A."/>
            <person name="Simon A."/>
            <person name="ten Have A."/>
            <person name="Tudzynski B."/>
            <person name="Tudzynski P."/>
            <person name="Wincker P."/>
            <person name="Andrew M."/>
            <person name="Anthouard V."/>
            <person name="Beever R.E."/>
            <person name="Beffa R."/>
            <person name="Benoit I."/>
            <person name="Bouzid O."/>
            <person name="Brault B."/>
            <person name="Chen Z."/>
            <person name="Choquer M."/>
            <person name="Collemare J."/>
            <person name="Cotton P."/>
            <person name="Danchin E.G."/>
            <person name="Da Silva C."/>
            <person name="Gautier A."/>
            <person name="Giraud C."/>
            <person name="Giraud T."/>
            <person name="Gonzalez C."/>
            <person name="Grossetete S."/>
            <person name="Guldener U."/>
            <person name="Henrissat B."/>
            <person name="Howlett B.J."/>
            <person name="Kodira C."/>
            <person name="Kretschmer M."/>
            <person name="Lappartient A."/>
            <person name="Leroch M."/>
            <person name="Levis C."/>
            <person name="Mauceli E."/>
            <person name="Neuveglise C."/>
            <person name="Oeser B."/>
            <person name="Pearson M."/>
            <person name="Poulain J."/>
            <person name="Poussereau N."/>
            <person name="Quesneville H."/>
            <person name="Rascle C."/>
            <person name="Schumacher J."/>
            <person name="Segurens B."/>
            <person name="Sexton A."/>
            <person name="Silva E."/>
            <person name="Sirven C."/>
            <person name="Soanes D.M."/>
            <person name="Talbot N.J."/>
            <person name="Templeton M."/>
            <person name="Yandava C."/>
            <person name="Yarden O."/>
            <person name="Zeng Q."/>
            <person name="Rollins J.A."/>
            <person name="Lebrun M.H."/>
            <person name="Dickman M."/>
        </authorList>
    </citation>
    <scope>NUCLEOTIDE SEQUENCE [LARGE SCALE GENOMIC DNA]</scope>
    <source>
        <strain evidence="1 2">B05.10</strain>
    </source>
</reference>
<evidence type="ECO:0000313" key="2">
    <source>
        <dbReference type="Proteomes" id="UP000001798"/>
    </source>
</evidence>
<accession>A0A384J5D5</accession>
<proteinExistence type="predicted"/>
<dbReference type="RefSeq" id="XP_024546278.1">
    <property type="nucleotide sequence ID" value="XM_024690510.1"/>
</dbReference>
<name>A0A384J5D5_BOTFB</name>
<reference evidence="1 2" key="2">
    <citation type="journal article" date="2012" name="Eukaryot. Cell">
        <title>Genome update of Botrytis cinerea strains B05.10 and T4.</title>
        <authorList>
            <person name="Staats M."/>
            <person name="van Kan J.A."/>
        </authorList>
    </citation>
    <scope>NUCLEOTIDE SEQUENCE [LARGE SCALE GENOMIC DNA]</scope>
    <source>
        <strain evidence="1 2">B05.10</strain>
    </source>
</reference>
<reference evidence="1 2" key="3">
    <citation type="journal article" date="2017" name="Mol. Plant Pathol.">
        <title>A gapless genome sequence of the fungus Botrytis cinerea.</title>
        <authorList>
            <person name="Van Kan J.A."/>
            <person name="Stassen J.H."/>
            <person name="Mosbach A."/>
            <person name="Van Der Lee T.A."/>
            <person name="Faino L."/>
            <person name="Farmer A.D."/>
            <person name="Papasotiriou D.G."/>
            <person name="Zhou S."/>
            <person name="Seidl M.F."/>
            <person name="Cottam E."/>
            <person name="Edel D."/>
            <person name="Hahn M."/>
            <person name="Schwartz D.C."/>
            <person name="Dietrich R.A."/>
            <person name="Widdison S."/>
            <person name="Scalliet G."/>
        </authorList>
    </citation>
    <scope>NUCLEOTIDE SEQUENCE [LARGE SCALE GENOMIC DNA]</scope>
    <source>
        <strain evidence="1 2">B05.10</strain>
    </source>
</reference>
<dbReference type="VEuPathDB" id="FungiDB:Bcin01g05030"/>